<accession>A0AC61PP40</accession>
<dbReference type="Proteomes" id="UP000192328">
    <property type="component" value="Unassembled WGS sequence"/>
</dbReference>
<reference evidence="1" key="1">
    <citation type="submission" date="2017-04" db="EMBL/GenBank/DDBJ databases">
        <authorList>
            <person name="Varghese N."/>
            <person name="Submissions S."/>
        </authorList>
    </citation>
    <scope>NUCLEOTIDE SEQUENCE</scope>
    <source>
        <strain evidence="1">WTE2008</strain>
    </source>
</reference>
<name>A0AC61PP40_9FIRM</name>
<gene>
    <name evidence="1" type="ORF">SAMN06297397_2648</name>
</gene>
<evidence type="ECO:0000313" key="2">
    <source>
        <dbReference type="Proteomes" id="UP000192328"/>
    </source>
</evidence>
<organism evidence="1 2">
    <name type="scientific">Aristaeella lactis</name>
    <dbReference type="NCBI Taxonomy" id="3046383"/>
    <lineage>
        <taxon>Bacteria</taxon>
        <taxon>Bacillati</taxon>
        <taxon>Bacillota</taxon>
        <taxon>Clostridia</taxon>
        <taxon>Eubacteriales</taxon>
        <taxon>Aristaeellaceae</taxon>
        <taxon>Aristaeella</taxon>
    </lineage>
</organism>
<sequence>MNESELYKDLGMLTKDKTRWKESISYVSSLLDHESEKIRAKALWLLAEIGLEYPLLVKETVPAIVSFCSSPVPLLRERAVNALGRIGRGSYQVIEPYWADLFRFAGDEDPKVRLSFIWASENIATNTPDIYEHSMPVFEKLLHDPDDKVRMEAPEIFRVLGKRRPEFVRPYADLLRDISETDENRVVRIHSLGALRAAGL</sequence>
<proteinExistence type="predicted"/>
<dbReference type="EMBL" id="FWXZ01000006">
    <property type="protein sequence ID" value="SMC81245.1"/>
    <property type="molecule type" value="Genomic_DNA"/>
</dbReference>
<comment type="caution">
    <text evidence="1">The sequence shown here is derived from an EMBL/GenBank/DDBJ whole genome shotgun (WGS) entry which is preliminary data.</text>
</comment>
<keyword evidence="2" id="KW-1185">Reference proteome</keyword>
<evidence type="ECO:0000313" key="1">
    <source>
        <dbReference type="EMBL" id="SMC81245.1"/>
    </source>
</evidence>
<protein>
    <submittedName>
        <fullName evidence="1">HEAT repeat-containing protein</fullName>
    </submittedName>
</protein>